<proteinExistence type="predicted"/>
<evidence type="ECO:0000256" key="1">
    <source>
        <dbReference type="SAM" id="MobiDB-lite"/>
    </source>
</evidence>
<feature type="compositionally biased region" description="Basic and acidic residues" evidence="1">
    <location>
        <begin position="116"/>
        <end position="140"/>
    </location>
</feature>
<gene>
    <name evidence="2" type="ORF">AVDCRST_MAG48-3114</name>
</gene>
<organism evidence="2">
    <name type="scientific">uncultured Friedmanniella sp</name>
    <dbReference type="NCBI Taxonomy" id="335381"/>
    <lineage>
        <taxon>Bacteria</taxon>
        <taxon>Bacillati</taxon>
        <taxon>Actinomycetota</taxon>
        <taxon>Actinomycetes</taxon>
        <taxon>Propionibacteriales</taxon>
        <taxon>Nocardioidaceae</taxon>
        <taxon>Friedmanniella</taxon>
        <taxon>environmental samples</taxon>
    </lineage>
</organism>
<accession>A0A6J4LFN8</accession>
<feature type="compositionally biased region" description="Gly residues" evidence="1">
    <location>
        <begin position="169"/>
        <end position="179"/>
    </location>
</feature>
<reference evidence="2" key="1">
    <citation type="submission" date="2020-02" db="EMBL/GenBank/DDBJ databases">
        <authorList>
            <person name="Meier V. D."/>
        </authorList>
    </citation>
    <scope>NUCLEOTIDE SEQUENCE</scope>
    <source>
        <strain evidence="2">AVDCRST_MAG48</strain>
    </source>
</reference>
<dbReference type="AlphaFoldDB" id="A0A6J4LFN8"/>
<dbReference type="EMBL" id="CADCTS010000443">
    <property type="protein sequence ID" value="CAA9330434.1"/>
    <property type="molecule type" value="Genomic_DNA"/>
</dbReference>
<feature type="region of interest" description="Disordered" evidence="1">
    <location>
        <begin position="1"/>
        <end position="145"/>
    </location>
</feature>
<feature type="compositionally biased region" description="Basic and acidic residues" evidence="1">
    <location>
        <begin position="57"/>
        <end position="66"/>
    </location>
</feature>
<name>A0A6J4LFN8_9ACTN</name>
<feature type="compositionally biased region" description="Basic and acidic residues" evidence="1">
    <location>
        <begin position="73"/>
        <end position="83"/>
    </location>
</feature>
<protein>
    <submittedName>
        <fullName evidence="2">Uncharacterized protein</fullName>
    </submittedName>
</protein>
<sequence length="218" mass="22643">MPRAVGRGDVQEGAAGGGQGAGEEGVGRADPTGGDQLGGPDRPVPSRQVLGHVGLRRLPEPGRPELEEGVDELADRRRGETRRQPGQVPDVLDGPRGRGEAAHLPGGPALEQVDAADGRRVGPRHERVDVGERGPDDRAGGELVGGPRDVLRVLDLTAAGRARARDGEWGLGDGHGCSSGLGLDDQEGSGRPQIRCPRATPHRPWSGDGPPTAVRVHP</sequence>
<feature type="region of interest" description="Disordered" evidence="1">
    <location>
        <begin position="165"/>
        <end position="218"/>
    </location>
</feature>
<evidence type="ECO:0000313" key="2">
    <source>
        <dbReference type="EMBL" id="CAA9330434.1"/>
    </source>
</evidence>
<feature type="compositionally biased region" description="Gly residues" evidence="1">
    <location>
        <begin position="14"/>
        <end position="24"/>
    </location>
</feature>